<protein>
    <recommendedName>
        <fullName evidence="11">ADP,ATP carrier protein</fullName>
    </recommendedName>
</protein>
<keyword evidence="3" id="KW-0813">Transport</keyword>
<sequence>MLQKLRAFFWPIQKPELKKVIPMFLLFFFFVFNYTILKDISEPLIVTARGSGAESIAFLKLWGTLPLALLFMFVYSKLSNRISKKALFSISKKEEKP</sequence>
<proteinExistence type="inferred from homology"/>
<keyword evidence="6" id="KW-0067">ATP-binding</keyword>
<comment type="similarity">
    <text evidence="2">Belongs to the ADP/ATP translocase tlc family.</text>
</comment>
<dbReference type="EMBL" id="LAZR01063029">
    <property type="protein sequence ID" value="KKK60318.1"/>
    <property type="molecule type" value="Genomic_DNA"/>
</dbReference>
<dbReference type="InterPro" id="IPR004667">
    <property type="entry name" value="ADP_ATP_car_bac_type"/>
</dbReference>
<accession>A0A0F8WUC6</accession>
<dbReference type="GO" id="GO:0005471">
    <property type="term" value="F:ATP:ADP antiporter activity"/>
    <property type="evidence" value="ECO:0007669"/>
    <property type="project" value="InterPro"/>
</dbReference>
<evidence type="ECO:0000256" key="9">
    <source>
        <dbReference type="SAM" id="Phobius"/>
    </source>
</evidence>
<evidence type="ECO:0000256" key="1">
    <source>
        <dbReference type="ARBA" id="ARBA00004141"/>
    </source>
</evidence>
<evidence type="ECO:0000256" key="8">
    <source>
        <dbReference type="ARBA" id="ARBA00023136"/>
    </source>
</evidence>
<dbReference type="PANTHER" id="PTHR31187">
    <property type="match status" value="1"/>
</dbReference>
<dbReference type="AlphaFoldDB" id="A0A0F8WUC6"/>
<name>A0A0F8WUC6_9ZZZZ</name>
<dbReference type="PANTHER" id="PTHR31187:SF1">
    <property type="entry name" value="ADP,ATP CARRIER PROTEIN 1"/>
    <property type="match status" value="1"/>
</dbReference>
<comment type="caution">
    <text evidence="10">The sequence shown here is derived from an EMBL/GenBank/DDBJ whole genome shotgun (WGS) entry which is preliminary data.</text>
</comment>
<keyword evidence="7 9" id="KW-1133">Transmembrane helix</keyword>
<reference evidence="10" key="1">
    <citation type="journal article" date="2015" name="Nature">
        <title>Complex archaea that bridge the gap between prokaryotes and eukaryotes.</title>
        <authorList>
            <person name="Spang A."/>
            <person name="Saw J.H."/>
            <person name="Jorgensen S.L."/>
            <person name="Zaremba-Niedzwiedzka K."/>
            <person name="Martijn J."/>
            <person name="Lind A.E."/>
            <person name="van Eijk R."/>
            <person name="Schleper C."/>
            <person name="Guy L."/>
            <person name="Ettema T.J."/>
        </authorList>
    </citation>
    <scope>NUCLEOTIDE SEQUENCE</scope>
</reference>
<keyword evidence="8 9" id="KW-0472">Membrane</keyword>
<organism evidence="10">
    <name type="scientific">marine sediment metagenome</name>
    <dbReference type="NCBI Taxonomy" id="412755"/>
    <lineage>
        <taxon>unclassified sequences</taxon>
        <taxon>metagenomes</taxon>
        <taxon>ecological metagenomes</taxon>
    </lineage>
</organism>
<dbReference type="GO" id="GO:0005524">
    <property type="term" value="F:ATP binding"/>
    <property type="evidence" value="ECO:0007669"/>
    <property type="project" value="UniProtKB-KW"/>
</dbReference>
<evidence type="ECO:0000256" key="7">
    <source>
        <dbReference type="ARBA" id="ARBA00022989"/>
    </source>
</evidence>
<dbReference type="GO" id="GO:0016020">
    <property type="term" value="C:membrane"/>
    <property type="evidence" value="ECO:0007669"/>
    <property type="project" value="UniProtKB-SubCell"/>
</dbReference>
<evidence type="ECO:0008006" key="11">
    <source>
        <dbReference type="Google" id="ProtNLM"/>
    </source>
</evidence>
<keyword evidence="4 9" id="KW-0812">Transmembrane</keyword>
<evidence type="ECO:0000256" key="2">
    <source>
        <dbReference type="ARBA" id="ARBA00007127"/>
    </source>
</evidence>
<comment type="subcellular location">
    <subcellularLocation>
        <location evidence="1">Membrane</location>
        <topology evidence="1">Multi-pass membrane protein</topology>
    </subcellularLocation>
</comment>
<gene>
    <name evidence="10" type="ORF">LCGC14_3025560</name>
</gene>
<evidence type="ECO:0000313" key="10">
    <source>
        <dbReference type="EMBL" id="KKK60318.1"/>
    </source>
</evidence>
<feature type="transmembrane region" description="Helical" evidence="9">
    <location>
        <begin position="20"/>
        <end position="37"/>
    </location>
</feature>
<keyword evidence="5" id="KW-0547">Nucleotide-binding</keyword>
<evidence type="ECO:0000256" key="6">
    <source>
        <dbReference type="ARBA" id="ARBA00022840"/>
    </source>
</evidence>
<dbReference type="Pfam" id="PF03219">
    <property type="entry name" value="TLC"/>
    <property type="match status" value="1"/>
</dbReference>
<evidence type="ECO:0000256" key="4">
    <source>
        <dbReference type="ARBA" id="ARBA00022692"/>
    </source>
</evidence>
<evidence type="ECO:0000256" key="5">
    <source>
        <dbReference type="ARBA" id="ARBA00022741"/>
    </source>
</evidence>
<feature type="transmembrane region" description="Helical" evidence="9">
    <location>
        <begin position="57"/>
        <end position="75"/>
    </location>
</feature>
<evidence type="ECO:0000256" key="3">
    <source>
        <dbReference type="ARBA" id="ARBA00022448"/>
    </source>
</evidence>